<dbReference type="PANTHER" id="PTHR17920">
    <property type="entry name" value="TRANSMEMBRANE AND COILED-COIL DOMAIN-CONTAINING PROTEIN 4 TMCO4"/>
    <property type="match status" value="1"/>
</dbReference>
<dbReference type="Pfam" id="PF05277">
    <property type="entry name" value="DUF726"/>
    <property type="match status" value="1"/>
</dbReference>
<keyword evidence="5 7" id="KW-0472">Membrane</keyword>
<proteinExistence type="inferred from homology"/>
<keyword evidence="4 7" id="KW-1133">Transmembrane helix</keyword>
<dbReference type="Proteomes" id="UP001497480">
    <property type="component" value="Unassembled WGS sequence"/>
</dbReference>
<comment type="caution">
    <text evidence="8">The sequence shown here is derived from an EMBL/GenBank/DDBJ whole genome shotgun (WGS) entry which is preliminary data.</text>
</comment>
<dbReference type="SUPFAM" id="SSF53474">
    <property type="entry name" value="alpha/beta-Hydrolases"/>
    <property type="match status" value="1"/>
</dbReference>
<protein>
    <recommendedName>
        <fullName evidence="10">Transmembrane and coiled-coil domain-containing protein 4</fullName>
    </recommendedName>
</protein>
<accession>A0AAV1XBR8</accession>
<dbReference type="AlphaFoldDB" id="A0AAV1XBR8"/>
<keyword evidence="3 7" id="KW-0812">Transmembrane</keyword>
<gene>
    <name evidence="8" type="ORF">LLUT_LOCUS20049</name>
</gene>
<evidence type="ECO:0000256" key="1">
    <source>
        <dbReference type="ARBA" id="ARBA00004141"/>
    </source>
</evidence>
<dbReference type="GO" id="GO:0016020">
    <property type="term" value="C:membrane"/>
    <property type="evidence" value="ECO:0007669"/>
    <property type="project" value="UniProtKB-SubCell"/>
</dbReference>
<evidence type="ECO:0000256" key="7">
    <source>
        <dbReference type="SAM" id="Phobius"/>
    </source>
</evidence>
<feature type="transmembrane region" description="Helical" evidence="7">
    <location>
        <begin position="287"/>
        <end position="307"/>
    </location>
</feature>
<evidence type="ECO:0000256" key="5">
    <source>
        <dbReference type="ARBA" id="ARBA00023136"/>
    </source>
</evidence>
<comment type="subcellular location">
    <subcellularLocation>
        <location evidence="1">Membrane</location>
        <topology evidence="1">Multi-pass membrane protein</topology>
    </subcellularLocation>
</comment>
<dbReference type="PANTHER" id="PTHR17920:SF24">
    <property type="entry name" value="ALPHA_BETA HYDROLASE-RELATED"/>
    <property type="match status" value="1"/>
</dbReference>
<sequence>MEETSSILLPTQRYAAAGVFALALHHSQIHYHQPLTHDNHDLWIHDESGLLCPVFRFLGLDDQAWHGLREIAASSSQFKHSLESFLKVLAEEDANCSERLDKEAALTKAVGATSVSMNTAADSSDAESGEHHQTTRSREDSCDVGIKSSSVAADETTESSALLTPQLEKQASTAIGNASFEQPLEEASLIRYPRKVTVLYTLLSACVADTTEVVDKKCCQSRQGYDARYRVALRLLALWLGVKWNEMEAMEAMVAFSLMDSVSKEVPKENDSVGSETDWDKWKRGGIIGAAAVTGGTLMAVTGGLAAPAIAHGLGALAPVLGGIVPAIGGGVAAAATATGSAVGSVAVAASFGGAEIFVCVYISRKLSLPINNLEIDFLFCTSAAGAGLTGSKMATRIGSLEEFELKEVGGVHQGHLAVGISISGLAFEEKDFIEPWEGHNDNMERYVLQYESKNLIALSTAIQDWLTSRIAIELMKEGAMLTVLSSLVAALAWPATLITTFDIIDSKWAVAVDRSDKAGKVLAEVLLKGLQGNRPVTLVGFSLGARVIFKCLQCLADSKGDNAGLVERVVILGAPIPIKDENWEAARKVVAGRFVNAYSTDDWTLGITYRARKTSNCLSINGEDPSSLCTQFAFTRISWNPTC</sequence>
<feature type="region of interest" description="Disordered" evidence="6">
    <location>
        <begin position="117"/>
        <end position="144"/>
    </location>
</feature>
<evidence type="ECO:0000256" key="4">
    <source>
        <dbReference type="ARBA" id="ARBA00022989"/>
    </source>
</evidence>
<name>A0AAV1XBR8_LUPLU</name>
<feature type="compositionally biased region" description="Basic and acidic residues" evidence="6">
    <location>
        <begin position="128"/>
        <end position="141"/>
    </location>
</feature>
<evidence type="ECO:0000256" key="3">
    <source>
        <dbReference type="ARBA" id="ARBA00022692"/>
    </source>
</evidence>
<reference evidence="8 9" key="1">
    <citation type="submission" date="2024-03" db="EMBL/GenBank/DDBJ databases">
        <authorList>
            <person name="Martinez-Hernandez J."/>
        </authorList>
    </citation>
    <scope>NUCLEOTIDE SEQUENCE [LARGE SCALE GENOMIC DNA]</scope>
</reference>
<evidence type="ECO:0000256" key="2">
    <source>
        <dbReference type="ARBA" id="ARBA00009824"/>
    </source>
</evidence>
<dbReference type="InterPro" id="IPR029058">
    <property type="entry name" value="AB_hydrolase_fold"/>
</dbReference>
<evidence type="ECO:0000313" key="9">
    <source>
        <dbReference type="Proteomes" id="UP001497480"/>
    </source>
</evidence>
<organism evidence="8 9">
    <name type="scientific">Lupinus luteus</name>
    <name type="common">European yellow lupine</name>
    <dbReference type="NCBI Taxonomy" id="3873"/>
    <lineage>
        <taxon>Eukaryota</taxon>
        <taxon>Viridiplantae</taxon>
        <taxon>Streptophyta</taxon>
        <taxon>Embryophyta</taxon>
        <taxon>Tracheophyta</taxon>
        <taxon>Spermatophyta</taxon>
        <taxon>Magnoliopsida</taxon>
        <taxon>eudicotyledons</taxon>
        <taxon>Gunneridae</taxon>
        <taxon>Pentapetalae</taxon>
        <taxon>rosids</taxon>
        <taxon>fabids</taxon>
        <taxon>Fabales</taxon>
        <taxon>Fabaceae</taxon>
        <taxon>Papilionoideae</taxon>
        <taxon>50 kb inversion clade</taxon>
        <taxon>genistoids sensu lato</taxon>
        <taxon>core genistoids</taxon>
        <taxon>Genisteae</taxon>
        <taxon>Lupinus</taxon>
    </lineage>
</organism>
<evidence type="ECO:0008006" key="10">
    <source>
        <dbReference type="Google" id="ProtNLM"/>
    </source>
</evidence>
<evidence type="ECO:0000256" key="6">
    <source>
        <dbReference type="SAM" id="MobiDB-lite"/>
    </source>
</evidence>
<feature type="transmembrane region" description="Helical" evidence="7">
    <location>
        <begin position="314"/>
        <end position="336"/>
    </location>
</feature>
<evidence type="ECO:0000313" key="8">
    <source>
        <dbReference type="EMBL" id="CAL0318989.1"/>
    </source>
</evidence>
<comment type="similarity">
    <text evidence="2">Belongs to the TMCO4 family.</text>
</comment>
<dbReference type="EMBL" id="CAXHTB010000014">
    <property type="protein sequence ID" value="CAL0318989.1"/>
    <property type="molecule type" value="Genomic_DNA"/>
</dbReference>
<feature type="transmembrane region" description="Helical" evidence="7">
    <location>
        <begin position="479"/>
        <end position="498"/>
    </location>
</feature>
<keyword evidence="9" id="KW-1185">Reference proteome</keyword>
<dbReference type="InterPro" id="IPR007941">
    <property type="entry name" value="DUF726"/>
</dbReference>
<feature type="transmembrane region" description="Helical" evidence="7">
    <location>
        <begin position="342"/>
        <end position="363"/>
    </location>
</feature>